<accession>A0A0N9N6J8</accession>
<evidence type="ECO:0000313" key="3">
    <source>
        <dbReference type="Proteomes" id="UP000063789"/>
    </source>
</evidence>
<proteinExistence type="predicted"/>
<dbReference type="PATRIC" id="fig|1136941.3.peg.3844"/>
<feature type="compositionally biased region" description="Pro residues" evidence="1">
    <location>
        <begin position="364"/>
        <end position="375"/>
    </location>
</feature>
<reference evidence="3" key="1">
    <citation type="submission" date="2015-06" db="EMBL/GenBank/DDBJ databases">
        <title>Complete genome sequence and metabolic analysis of phthalate degradation pathway in Gordonia sp. QH-11.</title>
        <authorList>
            <person name="Jin D."/>
            <person name="Kong X."/>
            <person name="Bai Z."/>
        </authorList>
    </citation>
    <scope>NUCLEOTIDE SEQUENCE [LARGE SCALE GENOMIC DNA]</scope>
    <source>
        <strain evidence="3">QH-11</strain>
    </source>
</reference>
<gene>
    <name evidence="2" type="ORF">ACH46_18780</name>
</gene>
<feature type="compositionally biased region" description="Polar residues" evidence="1">
    <location>
        <begin position="282"/>
        <end position="300"/>
    </location>
</feature>
<feature type="region of interest" description="Disordered" evidence="1">
    <location>
        <begin position="279"/>
        <end position="307"/>
    </location>
</feature>
<dbReference type="EMBL" id="CP011853">
    <property type="protein sequence ID" value="ALG86165.1"/>
    <property type="molecule type" value="Genomic_DNA"/>
</dbReference>
<evidence type="ECO:0000313" key="2">
    <source>
        <dbReference type="EMBL" id="ALG86165.1"/>
    </source>
</evidence>
<dbReference type="OrthoDB" id="4578010at2"/>
<name>A0A0N9N6J8_9ACTN</name>
<sequence length="375" mass="38948">MTDSFSTQPQWLAGFALPADPSGAVIALDFGDAGLWAGRVEAGRVVGSETETRIRPEVLDARIAAYLRDTGAVDAGTPEAFGELVVVVGRGRHSLIGHDSSLTMGYEHLRLVRLGLDDVIEATVPEANRAHGMIVELAGAAPVDAVLLGPGHDAWPGLWEALTERGFSVLQPGDDFPEVFGGDDRPTDLLEPVAEAPAIRAWEDSGDHPALVDPADYGLDRFGNAASDASDGERLDDDGEGVAAEQPQGLRGRVVALGIVVMLAVGGGAVALALNAHESNGPELSSADSTAPTSKASATGQEPERVNISVDQGDLDAARAPMSQYTTPPPPPPPPKETAQRPTEAQPGPKPPAPTRHKTKTIPNPIPGLPPIVIG</sequence>
<dbReference type="RefSeq" id="WP_062394273.1">
    <property type="nucleotide sequence ID" value="NZ_CP011853.1"/>
</dbReference>
<dbReference type="STRING" id="1136941.ACH46_18780"/>
<feature type="compositionally biased region" description="Pro residues" evidence="1">
    <location>
        <begin position="327"/>
        <end position="336"/>
    </location>
</feature>
<evidence type="ECO:0000256" key="1">
    <source>
        <dbReference type="SAM" id="MobiDB-lite"/>
    </source>
</evidence>
<dbReference type="Proteomes" id="UP000063789">
    <property type="component" value="Chromosome"/>
</dbReference>
<dbReference type="AlphaFoldDB" id="A0A0N9N6J8"/>
<keyword evidence="3" id="KW-1185">Reference proteome</keyword>
<protein>
    <submittedName>
        <fullName evidence="2">Uncharacterized protein</fullName>
    </submittedName>
</protein>
<feature type="region of interest" description="Disordered" evidence="1">
    <location>
        <begin position="222"/>
        <end position="246"/>
    </location>
</feature>
<reference evidence="2 3" key="2">
    <citation type="journal article" date="2017" name="Int. J. Syst. Evol. Microbiol.">
        <title>Gordonia phthalatica sp. nov., a di-n-butyl phthalate-degrading bacterium isolated from activated sludge.</title>
        <authorList>
            <person name="Jin D."/>
            <person name="Kong X."/>
            <person name="Jia M."/>
            <person name="Yu X."/>
            <person name="Wang X."/>
            <person name="Zhuang X."/>
            <person name="Deng Y."/>
            <person name="Bai Z."/>
        </authorList>
    </citation>
    <scope>NUCLEOTIDE SEQUENCE [LARGE SCALE GENOMIC DNA]</scope>
    <source>
        <strain evidence="2 3">QH-11</strain>
    </source>
</reference>
<organism evidence="2 3">
    <name type="scientific">Gordonia phthalatica</name>
    <dbReference type="NCBI Taxonomy" id="1136941"/>
    <lineage>
        <taxon>Bacteria</taxon>
        <taxon>Bacillati</taxon>
        <taxon>Actinomycetota</taxon>
        <taxon>Actinomycetes</taxon>
        <taxon>Mycobacteriales</taxon>
        <taxon>Gordoniaceae</taxon>
        <taxon>Gordonia</taxon>
    </lineage>
</organism>
<dbReference type="KEGG" id="goq:ACH46_18780"/>
<feature type="region of interest" description="Disordered" evidence="1">
    <location>
        <begin position="320"/>
        <end position="375"/>
    </location>
</feature>